<dbReference type="EMBL" id="FZNY01000003">
    <property type="protein sequence ID" value="SNR79516.1"/>
    <property type="molecule type" value="Genomic_DNA"/>
</dbReference>
<sequence length="147" mass="16982">MRTGVFLLVFTFCMIGCQHADTSQDVEKWKAEVMNVEKAFNDMAQKEGLIKAFEFYAAEDGVIRRGKKVIKGKKAIADWYKKDVRPNETLTWIPTYIEVSNAGDMAFTYGDYTFTSLDSLGTKKINKGIFHTVWRRQADGTWRFVWD</sequence>
<gene>
    <name evidence="2" type="ORF">SAMN06265376_10323</name>
</gene>
<evidence type="ECO:0000259" key="1">
    <source>
        <dbReference type="Pfam" id="PF14534"/>
    </source>
</evidence>
<proteinExistence type="predicted"/>
<dbReference type="Proteomes" id="UP000198379">
    <property type="component" value="Unassembled WGS sequence"/>
</dbReference>
<dbReference type="RefSeq" id="WP_089371362.1">
    <property type="nucleotide sequence ID" value="NZ_BMEP01000001.1"/>
</dbReference>
<dbReference type="InterPro" id="IPR032710">
    <property type="entry name" value="NTF2-like_dom_sf"/>
</dbReference>
<dbReference type="InterPro" id="IPR027843">
    <property type="entry name" value="DUF4440"/>
</dbReference>
<reference evidence="2 3" key="1">
    <citation type="submission" date="2017-06" db="EMBL/GenBank/DDBJ databases">
        <authorList>
            <person name="Kim H.J."/>
            <person name="Triplett B.A."/>
        </authorList>
    </citation>
    <scope>NUCLEOTIDE SEQUENCE [LARGE SCALE GENOMIC DNA]</scope>
    <source>
        <strain evidence="2 3">DSM 25597</strain>
    </source>
</reference>
<dbReference type="SUPFAM" id="SSF54427">
    <property type="entry name" value="NTF2-like"/>
    <property type="match status" value="1"/>
</dbReference>
<accession>A0A238Z7T1</accession>
<keyword evidence="3" id="KW-1185">Reference proteome</keyword>
<dbReference type="Pfam" id="PF14534">
    <property type="entry name" value="DUF4440"/>
    <property type="match status" value="1"/>
</dbReference>
<protein>
    <recommendedName>
        <fullName evidence="1">DUF4440 domain-containing protein</fullName>
    </recommendedName>
</protein>
<organism evidence="2 3">
    <name type="scientific">Dokdonia pacifica</name>
    <dbReference type="NCBI Taxonomy" id="1627892"/>
    <lineage>
        <taxon>Bacteria</taxon>
        <taxon>Pseudomonadati</taxon>
        <taxon>Bacteroidota</taxon>
        <taxon>Flavobacteriia</taxon>
        <taxon>Flavobacteriales</taxon>
        <taxon>Flavobacteriaceae</taxon>
        <taxon>Dokdonia</taxon>
    </lineage>
</organism>
<dbReference type="OrthoDB" id="1119084at2"/>
<evidence type="ECO:0000313" key="2">
    <source>
        <dbReference type="EMBL" id="SNR79516.1"/>
    </source>
</evidence>
<feature type="domain" description="DUF4440" evidence="1">
    <location>
        <begin position="36"/>
        <end position="143"/>
    </location>
</feature>
<name>A0A238Z7T1_9FLAO</name>
<evidence type="ECO:0000313" key="3">
    <source>
        <dbReference type="Proteomes" id="UP000198379"/>
    </source>
</evidence>
<dbReference type="Gene3D" id="3.10.450.50">
    <property type="match status" value="1"/>
</dbReference>
<dbReference type="AlphaFoldDB" id="A0A238Z7T1"/>